<dbReference type="PANTHER" id="PTHR36440">
    <property type="entry name" value="PUTATIVE (AFU_ORTHOLOGUE AFUA_8G07350)-RELATED"/>
    <property type="match status" value="1"/>
</dbReference>
<dbReference type="InterPro" id="IPR011051">
    <property type="entry name" value="RmlC_Cupin_sf"/>
</dbReference>
<protein>
    <submittedName>
        <fullName evidence="2">Cupin</fullName>
    </submittedName>
</protein>
<evidence type="ECO:0000259" key="1">
    <source>
        <dbReference type="Pfam" id="PF07883"/>
    </source>
</evidence>
<evidence type="ECO:0000313" key="2">
    <source>
        <dbReference type="EMBL" id="AXE16522.1"/>
    </source>
</evidence>
<dbReference type="PANTHER" id="PTHR36440:SF1">
    <property type="entry name" value="PUTATIVE (AFU_ORTHOLOGUE AFUA_8G07350)-RELATED"/>
    <property type="match status" value="1"/>
</dbReference>
<gene>
    <name evidence="2" type="ORF">DR864_01660</name>
</gene>
<name>A0A344TD01_9BACT</name>
<dbReference type="Pfam" id="PF07883">
    <property type="entry name" value="Cupin_2"/>
    <property type="match status" value="1"/>
</dbReference>
<dbReference type="EMBL" id="CP030850">
    <property type="protein sequence ID" value="AXE16522.1"/>
    <property type="molecule type" value="Genomic_DNA"/>
</dbReference>
<proteinExistence type="predicted"/>
<dbReference type="OrthoDB" id="1423961at2"/>
<keyword evidence="3" id="KW-1185">Reference proteome</keyword>
<sequence>MKRRNFLTVAATGVATQSLLAQKTVTTNTPPFVVKAGDARFGVHTPYKGVNPNDLKISGKDTNGQLAVFEYIGNDKVGPSLHVHHEQDEIFSIIEGEFLFQVGDKQFTAKAGDTVFAPRKVPHTWIQLSEKSKIIYYVQPAGKMEEFFLTMNELKAPPTKEQAEEIHKTHGMTVLGSGLTIK</sequence>
<dbReference type="Proteomes" id="UP000251993">
    <property type="component" value="Chromosome"/>
</dbReference>
<evidence type="ECO:0000313" key="3">
    <source>
        <dbReference type="Proteomes" id="UP000251993"/>
    </source>
</evidence>
<dbReference type="SUPFAM" id="SSF51182">
    <property type="entry name" value="RmlC-like cupins"/>
    <property type="match status" value="1"/>
</dbReference>
<feature type="domain" description="Cupin type-2" evidence="1">
    <location>
        <begin position="80"/>
        <end position="131"/>
    </location>
</feature>
<dbReference type="AlphaFoldDB" id="A0A344TD01"/>
<dbReference type="InterPro" id="IPR014710">
    <property type="entry name" value="RmlC-like_jellyroll"/>
</dbReference>
<dbReference type="InterPro" id="IPR053146">
    <property type="entry name" value="QDO-like"/>
</dbReference>
<accession>A0A344TD01</accession>
<organism evidence="2 3">
    <name type="scientific">Runella rosea</name>
    <dbReference type="NCBI Taxonomy" id="2259595"/>
    <lineage>
        <taxon>Bacteria</taxon>
        <taxon>Pseudomonadati</taxon>
        <taxon>Bacteroidota</taxon>
        <taxon>Cytophagia</taxon>
        <taxon>Cytophagales</taxon>
        <taxon>Spirosomataceae</taxon>
        <taxon>Runella</taxon>
    </lineage>
</organism>
<reference evidence="2 3" key="1">
    <citation type="submission" date="2018-07" db="EMBL/GenBank/DDBJ databases">
        <title>Genome sequencing of Runella.</title>
        <authorList>
            <person name="Baek M.-G."/>
            <person name="Yi H."/>
        </authorList>
    </citation>
    <scope>NUCLEOTIDE SEQUENCE [LARGE SCALE GENOMIC DNA]</scope>
    <source>
        <strain evidence="2 3">HYN0085</strain>
    </source>
</reference>
<dbReference type="RefSeq" id="WP_114065309.1">
    <property type="nucleotide sequence ID" value="NZ_CP030850.1"/>
</dbReference>
<dbReference type="KEGG" id="run:DR864_01660"/>
<dbReference type="InterPro" id="IPR013096">
    <property type="entry name" value="Cupin_2"/>
</dbReference>
<dbReference type="Gene3D" id="2.60.120.10">
    <property type="entry name" value="Jelly Rolls"/>
    <property type="match status" value="1"/>
</dbReference>